<dbReference type="GO" id="GO:0008840">
    <property type="term" value="F:4-hydroxy-tetrahydrodipicolinate synthase activity"/>
    <property type="evidence" value="ECO:0007669"/>
    <property type="project" value="TreeGrafter"/>
</dbReference>
<dbReference type="InterPro" id="IPR013785">
    <property type="entry name" value="Aldolase_TIM"/>
</dbReference>
<name>A0A9X7W0Q8_9BACL</name>
<dbReference type="PRINTS" id="PR00146">
    <property type="entry name" value="DHPICSNTHASE"/>
</dbReference>
<reference evidence="5 6" key="1">
    <citation type="submission" date="2021-02" db="EMBL/GenBank/DDBJ databases">
        <title>Alicyclobacillus curvatus sp. nov. and Alicyclobacillus mengziensis sp. nov., two acidophilic bacteria isolated from acid mine drainage.</title>
        <authorList>
            <person name="Huang Y."/>
        </authorList>
    </citation>
    <scope>NUCLEOTIDE SEQUENCE [LARGE SCALE GENOMIC DNA]</scope>
    <source>
        <strain evidence="5 6">S30H14</strain>
    </source>
</reference>
<keyword evidence="2 3" id="KW-0456">Lyase</keyword>
<dbReference type="Gene3D" id="3.20.20.70">
    <property type="entry name" value="Aldolase class I"/>
    <property type="match status" value="1"/>
</dbReference>
<sequence length="300" mass="32803">MTVKRIHGVSVISLTPFTDSGEVDVKSLRSLLDFYLQAGVHGVTLLGIMGESNKVTERERDVIVRTAVEQVAGRVPVTVGCSAPGTFQTIEFVRRAEAMGADAVMVAPPPNLKNLNLVLDHYKRISDASDVPLVVQDEPTTTGVVLPPSFFTGVVEQVPTARYVKIEEAPTIMKVSRIHEATGGKLELFGGLGGVYFYEELQRGATGIMTGFAYPEILVRVYERFTAGEKDEARRYFYQYLPLIRFEAQLGVTGVAIRKETYKLRGAIASSHVRAPAPTVDAQTLAELADLVSFLGLNQR</sequence>
<dbReference type="SMART" id="SM01130">
    <property type="entry name" value="DHDPS"/>
    <property type="match status" value="1"/>
</dbReference>
<dbReference type="Pfam" id="PF00701">
    <property type="entry name" value="DHDPS"/>
    <property type="match status" value="1"/>
</dbReference>
<evidence type="ECO:0000256" key="1">
    <source>
        <dbReference type="ARBA" id="ARBA00007592"/>
    </source>
</evidence>
<dbReference type="CDD" id="cd00408">
    <property type="entry name" value="DHDPS-like"/>
    <property type="match status" value="1"/>
</dbReference>
<evidence type="ECO:0000256" key="4">
    <source>
        <dbReference type="PIRSR" id="PIRSR001365-2"/>
    </source>
</evidence>
<evidence type="ECO:0000313" key="6">
    <source>
        <dbReference type="Proteomes" id="UP000663505"/>
    </source>
</evidence>
<accession>A0A9X7W0Q8</accession>
<dbReference type="Proteomes" id="UP000663505">
    <property type="component" value="Chromosome"/>
</dbReference>
<dbReference type="PIRSF" id="PIRSF001365">
    <property type="entry name" value="DHDPS"/>
    <property type="match status" value="1"/>
</dbReference>
<comment type="similarity">
    <text evidence="1 3">Belongs to the DapA family.</text>
</comment>
<organism evidence="5 6">
    <name type="scientific">Alicyclobacillus mengziensis</name>
    <dbReference type="NCBI Taxonomy" id="2931921"/>
    <lineage>
        <taxon>Bacteria</taxon>
        <taxon>Bacillati</taxon>
        <taxon>Bacillota</taxon>
        <taxon>Bacilli</taxon>
        <taxon>Bacillales</taxon>
        <taxon>Alicyclobacillaceae</taxon>
        <taxon>Alicyclobacillus</taxon>
    </lineage>
</organism>
<feature type="binding site" evidence="4">
    <location>
        <position position="209"/>
    </location>
    <ligand>
        <name>pyruvate</name>
        <dbReference type="ChEBI" id="CHEBI:15361"/>
    </ligand>
</feature>
<dbReference type="PANTHER" id="PTHR12128">
    <property type="entry name" value="DIHYDRODIPICOLINATE SYNTHASE"/>
    <property type="match status" value="1"/>
</dbReference>
<dbReference type="PANTHER" id="PTHR12128:SF66">
    <property type="entry name" value="4-HYDROXY-2-OXOGLUTARATE ALDOLASE, MITOCHONDRIAL"/>
    <property type="match status" value="1"/>
</dbReference>
<evidence type="ECO:0000256" key="3">
    <source>
        <dbReference type="PIRNR" id="PIRNR001365"/>
    </source>
</evidence>
<dbReference type="InterPro" id="IPR002220">
    <property type="entry name" value="DapA-like"/>
</dbReference>
<dbReference type="SUPFAM" id="SSF51569">
    <property type="entry name" value="Aldolase"/>
    <property type="match status" value="1"/>
</dbReference>
<evidence type="ECO:0000313" key="5">
    <source>
        <dbReference type="EMBL" id="QSO48280.1"/>
    </source>
</evidence>
<dbReference type="RefSeq" id="WP_206657615.1">
    <property type="nucleotide sequence ID" value="NZ_CP071182.1"/>
</dbReference>
<evidence type="ECO:0000256" key="2">
    <source>
        <dbReference type="ARBA" id="ARBA00023239"/>
    </source>
</evidence>
<dbReference type="AlphaFoldDB" id="A0A9X7W0Q8"/>
<proteinExistence type="inferred from homology"/>
<dbReference type="GO" id="GO:0005829">
    <property type="term" value="C:cytosol"/>
    <property type="evidence" value="ECO:0007669"/>
    <property type="project" value="TreeGrafter"/>
</dbReference>
<gene>
    <name evidence="5" type="ORF">JZ786_04610</name>
</gene>
<dbReference type="EMBL" id="CP071182">
    <property type="protein sequence ID" value="QSO48280.1"/>
    <property type="molecule type" value="Genomic_DNA"/>
</dbReference>
<dbReference type="KEGG" id="afx:JZ786_04610"/>
<keyword evidence="6" id="KW-1185">Reference proteome</keyword>
<protein>
    <submittedName>
        <fullName evidence="5">Dihydrodipicolinate synthase family protein</fullName>
    </submittedName>
</protein>